<name>A0ABV8T1C6_9GAMM</name>
<keyword evidence="3" id="KW-1185">Reference proteome</keyword>
<protein>
    <recommendedName>
        <fullName evidence="4">OmpR/PhoB-type domain-containing protein</fullName>
    </recommendedName>
</protein>
<proteinExistence type="predicted"/>
<accession>A0ABV8T1C6</accession>
<evidence type="ECO:0000313" key="2">
    <source>
        <dbReference type="EMBL" id="MFC4313165.1"/>
    </source>
</evidence>
<gene>
    <name evidence="2" type="ORF">ACFPN2_29070</name>
</gene>
<sequence>MTESESIQQLAERIRAAGLLGKPGLLSRLFDYLIARSVSGTAPKEIEIAVDVFGKDESFAVSQDSTVRVYVHKLRRKLEEFHAQSGREDASRLVLPKGEYRIVIEHSAAPAIERAEQPAPSPPPPVEQRRWLNLRNTVLAAAGCLLLAGGALIGTHMKSGGPASELDTVRGNPIWAKVLHDQRPVVVVVGDYYIFGETDPRSGAVKRMVREFSINSARDLEEQLQSDPQLNGSYEDLDLAYLPTSTAFAMRDVLTTLAAPGQPQQRVQIVLASELTTEMLRTSHIIYIGYISGMRQLQELAFQHSRLRVGSSFDELIDKRTGQRCVSQAGQLPEAGTTYRDYGFFSSFPGPTGNRFVIIAGTRDVAVMETAEALTRAWPLAQLSRSIQSESFEALYEVAGLNRSNLSGRLLFSAALGSTQRSPSKDPSNTDNNFFLADLSDEHSH</sequence>
<organism evidence="2 3">
    <name type="scientific">Steroidobacter flavus</name>
    <dbReference type="NCBI Taxonomy" id="1842136"/>
    <lineage>
        <taxon>Bacteria</taxon>
        <taxon>Pseudomonadati</taxon>
        <taxon>Pseudomonadota</taxon>
        <taxon>Gammaproteobacteria</taxon>
        <taxon>Steroidobacterales</taxon>
        <taxon>Steroidobacteraceae</taxon>
        <taxon>Steroidobacter</taxon>
    </lineage>
</organism>
<dbReference type="RefSeq" id="WP_380603233.1">
    <property type="nucleotide sequence ID" value="NZ_JBHSDU010000015.1"/>
</dbReference>
<dbReference type="Proteomes" id="UP001595904">
    <property type="component" value="Unassembled WGS sequence"/>
</dbReference>
<feature type="region of interest" description="Disordered" evidence="1">
    <location>
        <begin position="418"/>
        <end position="445"/>
    </location>
</feature>
<evidence type="ECO:0000313" key="3">
    <source>
        <dbReference type="Proteomes" id="UP001595904"/>
    </source>
</evidence>
<comment type="caution">
    <text evidence="2">The sequence shown here is derived from an EMBL/GenBank/DDBJ whole genome shotgun (WGS) entry which is preliminary data.</text>
</comment>
<dbReference type="EMBL" id="JBHSDU010000015">
    <property type="protein sequence ID" value="MFC4313165.1"/>
    <property type="molecule type" value="Genomic_DNA"/>
</dbReference>
<evidence type="ECO:0008006" key="4">
    <source>
        <dbReference type="Google" id="ProtNLM"/>
    </source>
</evidence>
<feature type="compositionally biased region" description="Polar residues" evidence="1">
    <location>
        <begin position="418"/>
        <end position="433"/>
    </location>
</feature>
<reference evidence="3" key="1">
    <citation type="journal article" date="2019" name="Int. J. Syst. Evol. Microbiol.">
        <title>The Global Catalogue of Microorganisms (GCM) 10K type strain sequencing project: providing services to taxonomists for standard genome sequencing and annotation.</title>
        <authorList>
            <consortium name="The Broad Institute Genomics Platform"/>
            <consortium name="The Broad Institute Genome Sequencing Center for Infectious Disease"/>
            <person name="Wu L."/>
            <person name="Ma J."/>
        </authorList>
    </citation>
    <scope>NUCLEOTIDE SEQUENCE [LARGE SCALE GENOMIC DNA]</scope>
    <source>
        <strain evidence="3">CGMCC 1.10759</strain>
    </source>
</reference>
<evidence type="ECO:0000256" key="1">
    <source>
        <dbReference type="SAM" id="MobiDB-lite"/>
    </source>
</evidence>